<proteinExistence type="predicted"/>
<dbReference type="AlphaFoldDB" id="A0A9P0CS90"/>
<evidence type="ECO:0000256" key="1">
    <source>
        <dbReference type="SAM" id="MobiDB-lite"/>
    </source>
</evidence>
<feature type="compositionally biased region" description="Low complexity" evidence="1">
    <location>
        <begin position="87"/>
        <end position="108"/>
    </location>
</feature>
<feature type="region of interest" description="Disordered" evidence="1">
    <location>
        <begin position="86"/>
        <end position="116"/>
    </location>
</feature>
<evidence type="ECO:0000313" key="3">
    <source>
        <dbReference type="Proteomes" id="UP001153636"/>
    </source>
</evidence>
<name>A0A9P0CS90_9CUCU</name>
<keyword evidence="3" id="KW-1185">Reference proteome</keyword>
<dbReference type="EMBL" id="OV651814">
    <property type="protein sequence ID" value="CAH1107131.1"/>
    <property type="molecule type" value="Genomic_DNA"/>
</dbReference>
<dbReference type="Proteomes" id="UP001153636">
    <property type="component" value="Chromosome 2"/>
</dbReference>
<sequence>MLGMIVKIIVMATIQMMKKNLSETVSVLESKTKTCSTIDLGPSISGKSKPVNKQIQGTISSYATKKKISGNLKKKMDNALLGKVIASSSSSTSSSSRGSSSGSSSSNSETENVAHLDSDRLNIGVYTGFNNSQKPTIAEDRDQELMTKGTKGKKRVRKPSTWKTKVAKILRNSGNAYHSLSKLKKQVPERKLRPPCG</sequence>
<gene>
    <name evidence="2" type="ORF">PSYICH_LOCUS7758</name>
</gene>
<evidence type="ECO:0000313" key="2">
    <source>
        <dbReference type="EMBL" id="CAH1107131.1"/>
    </source>
</evidence>
<reference evidence="2" key="1">
    <citation type="submission" date="2022-01" db="EMBL/GenBank/DDBJ databases">
        <authorList>
            <person name="King R."/>
        </authorList>
    </citation>
    <scope>NUCLEOTIDE SEQUENCE</scope>
</reference>
<protein>
    <submittedName>
        <fullName evidence="2">Uncharacterized protein</fullName>
    </submittedName>
</protein>
<organism evidence="2 3">
    <name type="scientific">Psylliodes chrysocephalus</name>
    <dbReference type="NCBI Taxonomy" id="3402493"/>
    <lineage>
        <taxon>Eukaryota</taxon>
        <taxon>Metazoa</taxon>
        <taxon>Ecdysozoa</taxon>
        <taxon>Arthropoda</taxon>
        <taxon>Hexapoda</taxon>
        <taxon>Insecta</taxon>
        <taxon>Pterygota</taxon>
        <taxon>Neoptera</taxon>
        <taxon>Endopterygota</taxon>
        <taxon>Coleoptera</taxon>
        <taxon>Polyphaga</taxon>
        <taxon>Cucujiformia</taxon>
        <taxon>Chrysomeloidea</taxon>
        <taxon>Chrysomelidae</taxon>
        <taxon>Galerucinae</taxon>
        <taxon>Alticini</taxon>
        <taxon>Psylliodes</taxon>
    </lineage>
</organism>
<accession>A0A9P0CS90</accession>
<dbReference type="OrthoDB" id="7473079at2759"/>